<sequence length="391" mass="44841">MKKISACLLLLLLSILLTSCWDRSEIEEIGFVLGVSFDPPAGGDAANGLEVTHQVAIPGVEETAQEEPTGEDSFINLTATEMTNFKVLRNLNTKTSRRLNFEHLKVLIINRKLLEDGYMEEILDFFIRDHEMRRRTVLLISKEKASDILQSRPVPEKIPSQYIDFINENHPFVLPMVKRMEVGEVLERVVGRRSYLLPCIFKSEDGELIIQGGGIMHGMKNQFIDYLLDEDIEGYNWITGGAEKGIVEVKGDRTKGERFVFEIDDASSEITYERKNGRDHFHVKLTAEGHAAELWGHDIDLSDPETVRHMSARVEEKIKTQAENIVNKMQHEYHIDIFEMITEIKRSNYSYWQTVRDTWDTPDGGFSNATITIDANVEIRHQMLIETLEKD</sequence>
<dbReference type="Gene3D" id="3.30.300.210">
    <property type="entry name" value="Nutrient germinant receptor protein C, domain 3"/>
    <property type="match status" value="1"/>
</dbReference>
<evidence type="ECO:0000256" key="3">
    <source>
        <dbReference type="ARBA" id="ARBA00022544"/>
    </source>
</evidence>
<dbReference type="Proteomes" id="UP001596142">
    <property type="component" value="Unassembled WGS sequence"/>
</dbReference>
<dbReference type="Pfam" id="PF25198">
    <property type="entry name" value="Spore_GerAC_N"/>
    <property type="match status" value="1"/>
</dbReference>
<keyword evidence="12" id="KW-1185">Reference proteome</keyword>
<evidence type="ECO:0000259" key="9">
    <source>
        <dbReference type="Pfam" id="PF05504"/>
    </source>
</evidence>
<evidence type="ECO:0000259" key="10">
    <source>
        <dbReference type="Pfam" id="PF25198"/>
    </source>
</evidence>
<organism evidence="11 12">
    <name type="scientific">Thalassorhabdus alkalitolerans</name>
    <dbReference type="NCBI Taxonomy" id="2282697"/>
    <lineage>
        <taxon>Bacteria</taxon>
        <taxon>Bacillati</taxon>
        <taxon>Bacillota</taxon>
        <taxon>Bacilli</taxon>
        <taxon>Bacillales</taxon>
        <taxon>Bacillaceae</taxon>
        <taxon>Thalassorhabdus</taxon>
    </lineage>
</organism>
<dbReference type="InterPro" id="IPR057336">
    <property type="entry name" value="GerAC_N"/>
</dbReference>
<evidence type="ECO:0000313" key="12">
    <source>
        <dbReference type="Proteomes" id="UP001596142"/>
    </source>
</evidence>
<dbReference type="PROSITE" id="PS51257">
    <property type="entry name" value="PROKAR_LIPOPROTEIN"/>
    <property type="match status" value="1"/>
</dbReference>
<comment type="similarity">
    <text evidence="2">Belongs to the GerABKC lipoprotein family.</text>
</comment>
<dbReference type="NCBIfam" id="TIGR02887">
    <property type="entry name" value="spore_ger_x_C"/>
    <property type="match status" value="1"/>
</dbReference>
<evidence type="ECO:0000256" key="8">
    <source>
        <dbReference type="SAM" id="SignalP"/>
    </source>
</evidence>
<keyword evidence="6" id="KW-0564">Palmitate</keyword>
<evidence type="ECO:0000256" key="1">
    <source>
        <dbReference type="ARBA" id="ARBA00004635"/>
    </source>
</evidence>
<name>A0ABW0YKJ2_9BACI</name>
<proteinExistence type="inferred from homology"/>
<accession>A0ABW0YKJ2</accession>
<comment type="caution">
    <text evidence="11">The sequence shown here is derived from an EMBL/GenBank/DDBJ whole genome shotgun (WGS) entry which is preliminary data.</text>
</comment>
<evidence type="ECO:0000256" key="4">
    <source>
        <dbReference type="ARBA" id="ARBA00022729"/>
    </source>
</evidence>
<evidence type="ECO:0000313" key="11">
    <source>
        <dbReference type="EMBL" id="MFC5712968.1"/>
    </source>
</evidence>
<gene>
    <name evidence="11" type="ORF">ACFPU1_09250</name>
</gene>
<reference evidence="12" key="1">
    <citation type="journal article" date="2019" name="Int. J. Syst. Evol. Microbiol.">
        <title>The Global Catalogue of Microorganisms (GCM) 10K type strain sequencing project: providing services to taxonomists for standard genome sequencing and annotation.</title>
        <authorList>
            <consortium name="The Broad Institute Genomics Platform"/>
            <consortium name="The Broad Institute Genome Sequencing Center for Infectious Disease"/>
            <person name="Wu L."/>
            <person name="Ma J."/>
        </authorList>
    </citation>
    <scope>NUCLEOTIDE SEQUENCE [LARGE SCALE GENOMIC DNA]</scope>
    <source>
        <strain evidence="12">CECT 7184</strain>
    </source>
</reference>
<dbReference type="PANTHER" id="PTHR35789:SF1">
    <property type="entry name" value="SPORE GERMINATION PROTEIN B3"/>
    <property type="match status" value="1"/>
</dbReference>
<comment type="subcellular location">
    <subcellularLocation>
        <location evidence="1">Membrane</location>
        <topology evidence="1">Lipid-anchor</topology>
    </subcellularLocation>
</comment>
<protein>
    <submittedName>
        <fullName evidence="11">Ger(X)C family spore germination protein</fullName>
    </submittedName>
</protein>
<feature type="signal peptide" evidence="8">
    <location>
        <begin position="1"/>
        <end position="19"/>
    </location>
</feature>
<dbReference type="InterPro" id="IPR008844">
    <property type="entry name" value="Spore_GerAC-like"/>
</dbReference>
<feature type="domain" description="Spore germination protein N-terminal" evidence="10">
    <location>
        <begin position="22"/>
        <end position="200"/>
    </location>
</feature>
<keyword evidence="5" id="KW-0472">Membrane</keyword>
<dbReference type="PANTHER" id="PTHR35789">
    <property type="entry name" value="SPORE GERMINATION PROTEIN B3"/>
    <property type="match status" value="1"/>
</dbReference>
<feature type="domain" description="Spore germination GerAC-like C-terminal" evidence="9">
    <location>
        <begin position="220"/>
        <end position="381"/>
    </location>
</feature>
<evidence type="ECO:0000256" key="2">
    <source>
        <dbReference type="ARBA" id="ARBA00007886"/>
    </source>
</evidence>
<dbReference type="Pfam" id="PF05504">
    <property type="entry name" value="Spore_GerAC"/>
    <property type="match status" value="1"/>
</dbReference>
<keyword evidence="3" id="KW-0309">Germination</keyword>
<keyword evidence="7" id="KW-0449">Lipoprotein</keyword>
<evidence type="ECO:0000256" key="5">
    <source>
        <dbReference type="ARBA" id="ARBA00023136"/>
    </source>
</evidence>
<feature type="chain" id="PRO_5047186154" evidence="8">
    <location>
        <begin position="20"/>
        <end position="391"/>
    </location>
</feature>
<keyword evidence="4 8" id="KW-0732">Signal</keyword>
<dbReference type="InterPro" id="IPR046953">
    <property type="entry name" value="Spore_GerAC-like_C"/>
</dbReference>
<dbReference type="RefSeq" id="WP_385940326.1">
    <property type="nucleotide sequence ID" value="NZ_JBHSOZ010000003.1"/>
</dbReference>
<evidence type="ECO:0000256" key="6">
    <source>
        <dbReference type="ARBA" id="ARBA00023139"/>
    </source>
</evidence>
<dbReference type="InterPro" id="IPR038501">
    <property type="entry name" value="Spore_GerAC_C_sf"/>
</dbReference>
<evidence type="ECO:0000256" key="7">
    <source>
        <dbReference type="ARBA" id="ARBA00023288"/>
    </source>
</evidence>
<dbReference type="EMBL" id="JBHSOZ010000003">
    <property type="protein sequence ID" value="MFC5712968.1"/>
    <property type="molecule type" value="Genomic_DNA"/>
</dbReference>